<feature type="coiled-coil region" evidence="6">
    <location>
        <begin position="613"/>
        <end position="643"/>
    </location>
</feature>
<name>A0AA84ZMM0_9TREM</name>
<dbReference type="PRINTS" id="PR00319">
    <property type="entry name" value="GPROTEINB"/>
</dbReference>
<dbReference type="Gene3D" id="2.130.10.10">
    <property type="entry name" value="YVTN repeat-like/Quinoprotein amine dehydrogenase"/>
    <property type="match status" value="1"/>
</dbReference>
<dbReference type="GO" id="GO:0007165">
    <property type="term" value="P:signal transduction"/>
    <property type="evidence" value="ECO:0007669"/>
    <property type="project" value="UniProtKB-KW"/>
</dbReference>
<comment type="similarity">
    <text evidence="1">Belongs to the WD repeat G protein beta family.</text>
</comment>
<evidence type="ECO:0000256" key="4">
    <source>
        <dbReference type="ARBA" id="ARBA00023224"/>
    </source>
</evidence>
<dbReference type="PROSITE" id="PS50294">
    <property type="entry name" value="WD_REPEATS_REGION"/>
    <property type="match status" value="3"/>
</dbReference>
<dbReference type="CDD" id="cd00200">
    <property type="entry name" value="WD40"/>
    <property type="match status" value="1"/>
</dbReference>
<evidence type="ECO:0000256" key="1">
    <source>
        <dbReference type="ARBA" id="ARBA00009768"/>
    </source>
</evidence>
<dbReference type="SUPFAM" id="SSF47954">
    <property type="entry name" value="Cyclin-like"/>
    <property type="match status" value="1"/>
</dbReference>
<feature type="repeat" description="WD" evidence="5">
    <location>
        <begin position="838"/>
        <end position="879"/>
    </location>
</feature>
<dbReference type="InterPro" id="IPR001680">
    <property type="entry name" value="WD40_rpt"/>
</dbReference>
<dbReference type="InterPro" id="IPR020472">
    <property type="entry name" value="WD40_PAC1"/>
</dbReference>
<dbReference type="Gene3D" id="1.10.472.10">
    <property type="entry name" value="Cyclin-like"/>
    <property type="match status" value="1"/>
</dbReference>
<evidence type="ECO:0000259" key="7">
    <source>
        <dbReference type="SMART" id="SM00385"/>
    </source>
</evidence>
<evidence type="ECO:0000256" key="3">
    <source>
        <dbReference type="ARBA" id="ARBA00022737"/>
    </source>
</evidence>
<proteinExistence type="inferred from homology"/>
<feature type="repeat" description="WD" evidence="5">
    <location>
        <begin position="667"/>
        <end position="708"/>
    </location>
</feature>
<organism evidence="8 9">
    <name type="scientific">Schistosoma margrebowiei</name>
    <dbReference type="NCBI Taxonomy" id="48269"/>
    <lineage>
        <taxon>Eukaryota</taxon>
        <taxon>Metazoa</taxon>
        <taxon>Spiralia</taxon>
        <taxon>Lophotrochozoa</taxon>
        <taxon>Platyhelminthes</taxon>
        <taxon>Trematoda</taxon>
        <taxon>Digenea</taxon>
        <taxon>Strigeidida</taxon>
        <taxon>Schistosomatoidea</taxon>
        <taxon>Schistosomatidae</taxon>
        <taxon>Schistosoma</taxon>
    </lineage>
</organism>
<dbReference type="InterPro" id="IPR036322">
    <property type="entry name" value="WD40_repeat_dom_sf"/>
</dbReference>
<feature type="repeat" description="WD" evidence="5">
    <location>
        <begin position="796"/>
        <end position="837"/>
    </location>
</feature>
<evidence type="ECO:0000313" key="8">
    <source>
        <dbReference type="Proteomes" id="UP000050790"/>
    </source>
</evidence>
<dbReference type="GO" id="GO:0019901">
    <property type="term" value="F:protein kinase binding"/>
    <property type="evidence" value="ECO:0007669"/>
    <property type="project" value="InterPro"/>
</dbReference>
<feature type="domain" description="Cyclin-like" evidence="7">
    <location>
        <begin position="236"/>
        <end position="321"/>
    </location>
</feature>
<dbReference type="SUPFAM" id="SSF50978">
    <property type="entry name" value="WD40 repeat-like"/>
    <property type="match status" value="1"/>
</dbReference>
<evidence type="ECO:0000256" key="5">
    <source>
        <dbReference type="PROSITE-ProRule" id="PRU00221"/>
    </source>
</evidence>
<dbReference type="InterPro" id="IPR019775">
    <property type="entry name" value="WD40_repeat_CS"/>
</dbReference>
<evidence type="ECO:0000256" key="6">
    <source>
        <dbReference type="SAM" id="Coils"/>
    </source>
</evidence>
<keyword evidence="2 5" id="KW-0853">WD repeat</keyword>
<keyword evidence="3" id="KW-0677">Repeat</keyword>
<evidence type="ECO:0000313" key="9">
    <source>
        <dbReference type="WBParaSite" id="SMRG1_36430.1"/>
    </source>
</evidence>
<dbReference type="Pfam" id="PF08613">
    <property type="entry name" value="Cyclin"/>
    <property type="match status" value="1"/>
</dbReference>
<keyword evidence="6" id="KW-0175">Coiled coil</keyword>
<keyword evidence="4" id="KW-0807">Transducer</keyword>
<dbReference type="PROSITE" id="PS00678">
    <property type="entry name" value="WD_REPEATS_1"/>
    <property type="match status" value="1"/>
</dbReference>
<dbReference type="InterPro" id="IPR013763">
    <property type="entry name" value="Cyclin-like_dom"/>
</dbReference>
<dbReference type="InterPro" id="IPR001632">
    <property type="entry name" value="WD40_G-protein_beta-like"/>
</dbReference>
<dbReference type="InterPro" id="IPR013922">
    <property type="entry name" value="Cyclin_PHO80-like"/>
</dbReference>
<evidence type="ECO:0000256" key="2">
    <source>
        <dbReference type="ARBA" id="ARBA00022574"/>
    </source>
</evidence>
<accession>A0AA84ZMM0</accession>
<dbReference type="InterPro" id="IPR036915">
    <property type="entry name" value="Cyclin-like_sf"/>
</dbReference>
<dbReference type="Pfam" id="PF25391">
    <property type="entry name" value="WD40_Gbeta"/>
    <property type="match status" value="1"/>
</dbReference>
<dbReference type="PRINTS" id="PR00320">
    <property type="entry name" value="GPROTEINBRPT"/>
</dbReference>
<sequence length="949" mass="107435">MGNRLACCRQTWIEFHDECEEDCKNHQLPRVFGHQNNGADFSEEDNGFKIENREPCVSCTRTSVPEKPSVAYNLTQHISEREPEDVEFDPSLNASQHTLFLSGITPEYQIVGFSRDLTPKSRKGTPTTLSIKRWSSCSTIYVGDGYLARPDVNDIVCSVSVAVQLLMCSDLNKHFSKLLHKPGVNSCPDFLQDMYEEVYRNFDERVYPIEHLVYDEDANTNTINDWKSSTAYHIRQFLRRLFSTALLGPECAIVALIFLERLILGAEVAMTSWTWRRQLLACVLLASKVLDDQAVWNIDYCQILRDIHVEDLNALERHTLRLLRFNINVPFGVYARYYFDLLTVGESAGVANQAVKRKRLTPERARNFRILPTNLEICTSDKTLLDRGFLFDLPSFTKSEVLCNKKEKQKRINIQKSTEVKCYKDGNHKKFIKTPFLSRNQATNHEVNLSNPKFDLMLDHVTVPVDNNYQSSNNVISDESLVPIHLDEETDFVNSTPPTFSKLRDFTCQSKQSKTKYSYTNQEPSNQFHPLLLSSSLDYQKETVPCTKLLINSCKSFQTSACVRNFNPPCSLNEATGVDPNNVTDSHMRTEFIRSLMGGDFVSCVGCPRDFHFSSKMSELDQLRQESEQLKNMIREARKAAADTTLLQASSNVEPVGRIQLRTRRTLRGHLAKIYAMHWSTDSRNLVSASQDGKLIVWDGYTTNKVHAIPLRSSWVMTCAYAPSGNYVACGGLDNICSIYNLKTREGNVRVSRELPGHTGYLSCCRFLDDSQIVTSSGDVTCGLWDIETGQQVATFTGHTGDVMSLSVAPDLRTFVSGACDASAKLWDIRDGQCKQTFTGHESDINAIIFFPSGLAFATGSDDATCRFFDIRADQEIGMFSHDNIICGITSVAFSKSGRLLLGGYDDFNCNIWDTLKQERAVKVRCKLVITYIRYTLLLCIYYLSKSIR</sequence>
<dbReference type="Proteomes" id="UP000050790">
    <property type="component" value="Unassembled WGS sequence"/>
</dbReference>
<dbReference type="InterPro" id="IPR016346">
    <property type="entry name" value="G-protein_beta_1-5"/>
</dbReference>
<reference evidence="9" key="1">
    <citation type="submission" date="2023-11" db="UniProtKB">
        <authorList>
            <consortium name="WormBaseParasite"/>
        </authorList>
    </citation>
    <scope>IDENTIFICATION</scope>
</reference>
<feature type="repeat" description="WD" evidence="5">
    <location>
        <begin position="755"/>
        <end position="795"/>
    </location>
</feature>
<dbReference type="PROSITE" id="PS50082">
    <property type="entry name" value="WD_REPEATS_2"/>
    <property type="match status" value="4"/>
</dbReference>
<dbReference type="CDD" id="cd20540">
    <property type="entry name" value="CYCLIN_CCNY_like"/>
    <property type="match status" value="1"/>
</dbReference>
<dbReference type="InterPro" id="IPR015943">
    <property type="entry name" value="WD40/YVTN_repeat-like_dom_sf"/>
</dbReference>
<dbReference type="SMART" id="SM00320">
    <property type="entry name" value="WD40"/>
    <property type="match status" value="6"/>
</dbReference>
<dbReference type="WBParaSite" id="SMRG1_36430.1">
    <property type="protein sequence ID" value="SMRG1_36430.1"/>
    <property type="gene ID" value="SMRG1_36430"/>
</dbReference>
<dbReference type="AlphaFoldDB" id="A0AA84ZMM0"/>
<dbReference type="SMART" id="SM00385">
    <property type="entry name" value="CYCLIN"/>
    <property type="match status" value="1"/>
</dbReference>
<protein>
    <recommendedName>
        <fullName evidence="7">Cyclin-like domain-containing protein</fullName>
    </recommendedName>
</protein>
<dbReference type="PANTHER" id="PTHR19850">
    <property type="entry name" value="GUANINE NUCLEOTIDE-BINDING PROTEIN BETA G PROTEIN BETA"/>
    <property type="match status" value="1"/>
</dbReference>